<dbReference type="OrthoDB" id="3694612at2759"/>
<accession>A0A364MTY4</accession>
<dbReference type="Proteomes" id="UP000249619">
    <property type="component" value="Unassembled WGS sequence"/>
</dbReference>
<keyword evidence="3" id="KW-1185">Reference proteome</keyword>
<proteinExistence type="predicted"/>
<dbReference type="EMBL" id="QGDH01000207">
    <property type="protein sequence ID" value="RAR02667.1"/>
    <property type="molecule type" value="Genomic_DNA"/>
</dbReference>
<evidence type="ECO:0000313" key="3">
    <source>
        <dbReference type="Proteomes" id="UP000249619"/>
    </source>
</evidence>
<gene>
    <name evidence="2" type="ORF">DDE83_008504</name>
</gene>
<evidence type="ECO:0000256" key="1">
    <source>
        <dbReference type="SAM" id="MobiDB-lite"/>
    </source>
</evidence>
<feature type="region of interest" description="Disordered" evidence="1">
    <location>
        <begin position="1"/>
        <end position="72"/>
    </location>
</feature>
<dbReference type="AlphaFoldDB" id="A0A364MTY4"/>
<protein>
    <submittedName>
        <fullName evidence="2">Uncharacterized protein</fullName>
    </submittedName>
</protein>
<organism evidence="2 3">
    <name type="scientific">Stemphylium lycopersici</name>
    <name type="common">Tomato gray leaf spot disease fungus</name>
    <name type="synonym">Thyrospora lycopersici</name>
    <dbReference type="NCBI Taxonomy" id="183478"/>
    <lineage>
        <taxon>Eukaryota</taxon>
        <taxon>Fungi</taxon>
        <taxon>Dikarya</taxon>
        <taxon>Ascomycota</taxon>
        <taxon>Pezizomycotina</taxon>
        <taxon>Dothideomycetes</taxon>
        <taxon>Pleosporomycetidae</taxon>
        <taxon>Pleosporales</taxon>
        <taxon>Pleosporineae</taxon>
        <taxon>Pleosporaceae</taxon>
        <taxon>Stemphylium</taxon>
    </lineage>
</organism>
<sequence>MTNWEASEQAPETKKDRERLKALRKNEKSHDPGSETMEQQMRRNDSDQATLEPHSHNEAIPASGNACAAPTHDIGCLPLHETPRTHACEASESPTIAECTSPFAAGYALLNGSNWSFTVTGCVGKDEGS</sequence>
<evidence type="ECO:0000313" key="2">
    <source>
        <dbReference type="EMBL" id="RAR02667.1"/>
    </source>
</evidence>
<feature type="compositionally biased region" description="Basic and acidic residues" evidence="1">
    <location>
        <begin position="11"/>
        <end position="33"/>
    </location>
</feature>
<reference evidence="3" key="1">
    <citation type="submission" date="2018-05" db="EMBL/GenBank/DDBJ databases">
        <title>Draft genome sequence of Stemphylium lycopersici strain CIDEFI 213.</title>
        <authorList>
            <person name="Medina R."/>
            <person name="Franco M.E.E."/>
            <person name="Lucentini C.G."/>
            <person name="Saparrat M.C.N."/>
            <person name="Balatti P.A."/>
        </authorList>
    </citation>
    <scope>NUCLEOTIDE SEQUENCE [LARGE SCALE GENOMIC DNA]</scope>
    <source>
        <strain evidence="3">CIDEFI 213</strain>
    </source>
</reference>
<name>A0A364MTY4_STELY</name>
<comment type="caution">
    <text evidence="2">The sequence shown here is derived from an EMBL/GenBank/DDBJ whole genome shotgun (WGS) entry which is preliminary data.</text>
</comment>